<evidence type="ECO:0000313" key="1">
    <source>
        <dbReference type="EMBL" id="TDO22722.1"/>
    </source>
</evidence>
<dbReference type="Proteomes" id="UP000295499">
    <property type="component" value="Unassembled WGS sequence"/>
</dbReference>
<dbReference type="EMBL" id="SNWM01000002">
    <property type="protein sequence ID" value="TDO22722.1"/>
    <property type="molecule type" value="Genomic_DNA"/>
</dbReference>
<keyword evidence="2" id="KW-1185">Reference proteome</keyword>
<evidence type="ECO:0000313" key="2">
    <source>
        <dbReference type="Proteomes" id="UP000295499"/>
    </source>
</evidence>
<comment type="caution">
    <text evidence="1">The sequence shown here is derived from an EMBL/GenBank/DDBJ whole genome shotgun (WGS) entry which is preliminary data.</text>
</comment>
<dbReference type="AlphaFoldDB" id="A0A4R6IKW3"/>
<evidence type="ECO:0008006" key="3">
    <source>
        <dbReference type="Google" id="ProtNLM"/>
    </source>
</evidence>
<name>A0A4R6IKW3_9SPHI</name>
<gene>
    <name evidence="1" type="ORF">CLV32_1703</name>
</gene>
<protein>
    <recommendedName>
        <fullName evidence="3">SnoaL-like protein</fullName>
    </recommendedName>
</protein>
<proteinExistence type="predicted"/>
<sequence>MSSVEKMIDQYILAWNQTGLESYSLEFEKCWGSNALYSDQYSEHTGVQGIADFADQSLKFAPDRKFSVLEIPECHHTYGRYAWKVETGGKTNVGYDYFEFNAEFKITKLISFFTLPDDYPIEKLG</sequence>
<accession>A0A4R6IKW3</accession>
<organism evidence="1 2">
    <name type="scientific">Pedobacter duraquae</name>
    <dbReference type="NCBI Taxonomy" id="425511"/>
    <lineage>
        <taxon>Bacteria</taxon>
        <taxon>Pseudomonadati</taxon>
        <taxon>Bacteroidota</taxon>
        <taxon>Sphingobacteriia</taxon>
        <taxon>Sphingobacteriales</taxon>
        <taxon>Sphingobacteriaceae</taxon>
        <taxon>Pedobacter</taxon>
    </lineage>
</organism>
<dbReference type="InterPro" id="IPR032710">
    <property type="entry name" value="NTF2-like_dom_sf"/>
</dbReference>
<dbReference type="SUPFAM" id="SSF54427">
    <property type="entry name" value="NTF2-like"/>
    <property type="match status" value="1"/>
</dbReference>
<reference evidence="1 2" key="1">
    <citation type="submission" date="2019-03" db="EMBL/GenBank/DDBJ databases">
        <title>Genomic Encyclopedia of Archaeal and Bacterial Type Strains, Phase II (KMG-II): from individual species to whole genera.</title>
        <authorList>
            <person name="Goeker M."/>
        </authorList>
    </citation>
    <scope>NUCLEOTIDE SEQUENCE [LARGE SCALE GENOMIC DNA]</scope>
    <source>
        <strain evidence="1 2">DSM 19034</strain>
    </source>
</reference>
<dbReference type="Gene3D" id="3.10.450.50">
    <property type="match status" value="1"/>
</dbReference>